<gene>
    <name evidence="2" type="ORF">D7S86_02195</name>
</gene>
<evidence type="ECO:0000256" key="1">
    <source>
        <dbReference type="SAM" id="MobiDB-lite"/>
    </source>
</evidence>
<keyword evidence="3" id="KW-1185">Reference proteome</keyword>
<reference evidence="2 3" key="1">
    <citation type="submission" date="2018-10" db="EMBL/GenBank/DDBJ databases">
        <title>Robbsia sp. DHC34, isolated from soil.</title>
        <authorList>
            <person name="Gao Z.-H."/>
            <person name="Qiu L.-H."/>
        </authorList>
    </citation>
    <scope>NUCLEOTIDE SEQUENCE [LARGE SCALE GENOMIC DNA]</scope>
    <source>
        <strain evidence="2 3">DHC34</strain>
    </source>
</reference>
<evidence type="ECO:0000313" key="3">
    <source>
        <dbReference type="Proteomes" id="UP000270342"/>
    </source>
</evidence>
<dbReference type="Proteomes" id="UP000270342">
    <property type="component" value="Unassembled WGS sequence"/>
</dbReference>
<accession>A0A494Y7Z2</accession>
<feature type="region of interest" description="Disordered" evidence="1">
    <location>
        <begin position="48"/>
        <end position="97"/>
    </location>
</feature>
<proteinExistence type="predicted"/>
<comment type="caution">
    <text evidence="2">The sequence shown here is derived from an EMBL/GenBank/DDBJ whole genome shotgun (WGS) entry which is preliminary data.</text>
</comment>
<evidence type="ECO:0000313" key="2">
    <source>
        <dbReference type="EMBL" id="RKP58764.1"/>
    </source>
</evidence>
<name>A0A494Y7Z2_9BURK</name>
<dbReference type="EMBL" id="RBZU01000001">
    <property type="protein sequence ID" value="RKP58764.1"/>
    <property type="molecule type" value="Genomic_DNA"/>
</dbReference>
<protein>
    <submittedName>
        <fullName evidence="2">Uncharacterized protein</fullName>
    </submittedName>
</protein>
<sequence length="143" mass="15970">MLAALYRTAFMTQLTNTWIEHPTRYAMHRRVAQRSLQYAHESYRSALAGIKNHKKDGTRGDEGDEGGDDRATHPGSTVSRRARGGDVPAVKPDLRGSVTRSTAASVLRFFGSSVLRFFGSSAHPTYTAPRRATRHADFLMDYR</sequence>
<organism evidence="2 3">
    <name type="scientific">Pararobbsia silviterrae</name>
    <dbReference type="NCBI Taxonomy" id="1792498"/>
    <lineage>
        <taxon>Bacteria</taxon>
        <taxon>Pseudomonadati</taxon>
        <taxon>Pseudomonadota</taxon>
        <taxon>Betaproteobacteria</taxon>
        <taxon>Burkholderiales</taxon>
        <taxon>Burkholderiaceae</taxon>
        <taxon>Pararobbsia</taxon>
    </lineage>
</organism>
<dbReference type="AlphaFoldDB" id="A0A494Y7Z2"/>